<evidence type="ECO:0000256" key="5">
    <source>
        <dbReference type="ARBA" id="ARBA00023125"/>
    </source>
</evidence>
<dbReference type="Gene3D" id="3.90.199.10">
    <property type="entry name" value="Topoisomerase II, domain 5"/>
    <property type="match status" value="1"/>
</dbReference>
<keyword evidence="6 8" id="KW-0413">Isomerase</keyword>
<comment type="catalytic activity">
    <reaction evidence="1 8">
        <text>ATP-dependent breakage, passage and rejoining of double-stranded DNA.</text>
        <dbReference type="EC" id="5.6.2.2"/>
    </reaction>
</comment>
<dbReference type="EC" id="5.6.2.2" evidence="3"/>
<dbReference type="SUPFAM" id="SSF101904">
    <property type="entry name" value="GyrA/ParC C-terminal domain-like"/>
    <property type="match status" value="1"/>
</dbReference>
<dbReference type="InterPro" id="IPR050220">
    <property type="entry name" value="Type_II_DNA_Topoisomerases"/>
</dbReference>
<dbReference type="GO" id="GO:0003918">
    <property type="term" value="F:DNA topoisomerase type II (double strand cut, ATP-hydrolyzing) activity"/>
    <property type="evidence" value="ECO:0007669"/>
    <property type="project" value="UniProtKB-EC"/>
</dbReference>
<feature type="chain" id="PRO_5041966397" description="DNA topoisomerase (ATP-hydrolyzing)" evidence="9">
    <location>
        <begin position="26"/>
        <end position="910"/>
    </location>
</feature>
<keyword evidence="4 8" id="KW-0799">Topoisomerase</keyword>
<dbReference type="FunFam" id="1.10.268.10:FF:000001">
    <property type="entry name" value="DNA gyrase subunit A"/>
    <property type="match status" value="1"/>
</dbReference>
<dbReference type="FunFam" id="3.30.1360.40:FF:000002">
    <property type="entry name" value="DNA gyrase subunit A"/>
    <property type="match status" value="1"/>
</dbReference>
<feature type="active site" description="O-(5'-phospho-DNA)-tyrosine intermediate" evidence="8">
    <location>
        <position position="193"/>
    </location>
</feature>
<comment type="caution">
    <text evidence="11">The sequence shown here is derived from an EMBL/GenBank/DDBJ whole genome shotgun (WGS) entry which is preliminary data.</text>
</comment>
<feature type="signal peptide" evidence="9">
    <location>
        <begin position="1"/>
        <end position="25"/>
    </location>
</feature>
<reference evidence="11 12" key="1">
    <citation type="journal article" date="2021" name="Sci. Rep.">
        <title>The genome of the diatom Chaetoceros tenuissimus carries an ancient integrated fragment of an extant virus.</title>
        <authorList>
            <person name="Hongo Y."/>
            <person name="Kimura K."/>
            <person name="Takaki Y."/>
            <person name="Yoshida Y."/>
            <person name="Baba S."/>
            <person name="Kobayashi G."/>
            <person name="Nagasaki K."/>
            <person name="Hano T."/>
            <person name="Tomaru Y."/>
        </authorList>
    </citation>
    <scope>NUCLEOTIDE SEQUENCE [LARGE SCALE GENOMIC DNA]</scope>
    <source>
        <strain evidence="11 12">NIES-3715</strain>
    </source>
</reference>
<dbReference type="FunFam" id="2.120.10.90:FF:000005">
    <property type="entry name" value="DNA topoisomerase 4 subunit A"/>
    <property type="match status" value="1"/>
</dbReference>
<dbReference type="InterPro" id="IPR013758">
    <property type="entry name" value="Topo_IIA_A/C_ab"/>
</dbReference>
<dbReference type="Gene3D" id="3.30.1360.40">
    <property type="match status" value="1"/>
</dbReference>
<feature type="domain" description="Topo IIA-type catalytic" evidence="10">
    <location>
        <begin position="105"/>
        <end position="586"/>
    </location>
</feature>
<dbReference type="InterPro" id="IPR002205">
    <property type="entry name" value="Topo_IIA_dom_A"/>
</dbReference>
<comment type="subunit">
    <text evidence="7">Heterotetramer composed of ParC and ParE.</text>
</comment>
<evidence type="ECO:0000256" key="7">
    <source>
        <dbReference type="ARBA" id="ARBA00063644"/>
    </source>
</evidence>
<dbReference type="Pfam" id="PF03989">
    <property type="entry name" value="DNA_gyraseA_C"/>
    <property type="match status" value="6"/>
</dbReference>
<dbReference type="GO" id="GO:0003677">
    <property type="term" value="F:DNA binding"/>
    <property type="evidence" value="ECO:0007669"/>
    <property type="project" value="UniProtKB-UniRule"/>
</dbReference>
<dbReference type="Gene3D" id="1.10.268.10">
    <property type="entry name" value="Topoisomerase, domain 3"/>
    <property type="match status" value="1"/>
</dbReference>
<dbReference type="NCBIfam" id="TIGR01063">
    <property type="entry name" value="gyrA"/>
    <property type="match status" value="1"/>
</dbReference>
<dbReference type="GO" id="GO:0006265">
    <property type="term" value="P:DNA topological change"/>
    <property type="evidence" value="ECO:0007669"/>
    <property type="project" value="UniProtKB-UniRule"/>
</dbReference>
<evidence type="ECO:0000313" key="12">
    <source>
        <dbReference type="Proteomes" id="UP001054902"/>
    </source>
</evidence>
<keyword evidence="5 8" id="KW-0238">DNA-binding</keyword>
<organism evidence="11 12">
    <name type="scientific">Chaetoceros tenuissimus</name>
    <dbReference type="NCBI Taxonomy" id="426638"/>
    <lineage>
        <taxon>Eukaryota</taxon>
        <taxon>Sar</taxon>
        <taxon>Stramenopiles</taxon>
        <taxon>Ochrophyta</taxon>
        <taxon>Bacillariophyta</taxon>
        <taxon>Coscinodiscophyceae</taxon>
        <taxon>Chaetocerotophycidae</taxon>
        <taxon>Chaetocerotales</taxon>
        <taxon>Chaetocerotaceae</taxon>
        <taxon>Chaetoceros</taxon>
    </lineage>
</organism>
<dbReference type="GO" id="GO:0005524">
    <property type="term" value="F:ATP binding"/>
    <property type="evidence" value="ECO:0007669"/>
    <property type="project" value="InterPro"/>
</dbReference>
<dbReference type="PANTHER" id="PTHR43493">
    <property type="entry name" value="DNA GYRASE/TOPOISOMERASE SUBUNIT A"/>
    <property type="match status" value="1"/>
</dbReference>
<dbReference type="InterPro" id="IPR013757">
    <property type="entry name" value="Topo_IIA_A_a_sf"/>
</dbReference>
<comment type="similarity">
    <text evidence="2">Belongs to the type II topoisomerase GyrA/ParC subunit family.</text>
</comment>
<evidence type="ECO:0000256" key="9">
    <source>
        <dbReference type="SAM" id="SignalP"/>
    </source>
</evidence>
<dbReference type="Proteomes" id="UP001054902">
    <property type="component" value="Unassembled WGS sequence"/>
</dbReference>
<dbReference type="AlphaFoldDB" id="A0AAD3CMC8"/>
<keyword evidence="12" id="KW-1185">Reference proteome</keyword>
<dbReference type="InterPro" id="IPR013760">
    <property type="entry name" value="Topo_IIA-like_dom_sf"/>
</dbReference>
<dbReference type="Gene3D" id="2.120.10.90">
    <property type="entry name" value="DNA gyrase/topoisomerase IV, subunit A, C-terminal"/>
    <property type="match status" value="1"/>
</dbReference>
<dbReference type="SUPFAM" id="SSF56719">
    <property type="entry name" value="Type II DNA topoisomerase"/>
    <property type="match status" value="1"/>
</dbReference>
<dbReference type="PROSITE" id="PS52040">
    <property type="entry name" value="TOPO_IIA"/>
    <property type="match status" value="1"/>
</dbReference>
<dbReference type="NCBIfam" id="NF004043">
    <property type="entry name" value="PRK05560.1"/>
    <property type="match status" value="1"/>
</dbReference>
<sequence>MRRESSGFRVMALCALLLSAKVAIAFQSTTVTTGLNRHQPSSAIYNTITDEKGSFDPNKGEMTEAEQFDAANELLSSSPSAIELSNEIENSFMQYALSIILGRALPDARDGLKPVHRRILYSMSGLGLTPNSGFRKSARVVGEVLGKYHPHGDTAVYDALVRLAQDFSTNVPLIDGHGNFGSIDADPAAAMRYTECKLTKVANEALLDEINLDTVDFIPNFDGNEIEPTVLPAKLPVLLLNGCAGIAVGMATNVPPHNLGELLSACIALTESREEGKKPVSDKKLFSLVPAPDFPTAATIMGKDGAEKLYKTGNGGITMRAVTHIEQIKAGKGKAVRTAIIVTELPYQVNKSALLEKIADLVNDKKIDGIADLRDESDRDGIRVVIELKRDAVAAVVQNNLFKKTPLQTSFSGNFLALMGSGTVPKRFTLRNALDTFLDFRFETIRRKTKHQLKKVAARAHIVDGLLIALKRVDEVIDIIRKAPDQNTARITLMNSDSNGLGLSQEQANAVLKLQLGQLTRLNNSKLSDEKKTLKESIMKYTDLMENDTSIRNLMIEEFAELKNDFGVPRKTKILTEEGELEDIDLVQNSRNVIVVTSGGYIKRMPLKTFENQGRGTRGKQGTSNASSDDEVVHCFSCNDHDTLLMTTQRGIAYGLRAFQVPSGGRTAKGVPIPSVLPIKSDEMITSVLPVSKFSKNEYCLLATEQGMIKKTPLAAFESISSRGLTIASLSEGDVLKWCHKCADGDDILIGTTKGMASRFESSSLRATGRTSRGVKSMKLKKGDTLADVNVLSGSESPEYVLAVTSCGYGKRMKTEEFSARARGGVGVIATKFKKGIEFKDGLTCLRPVNDDDEVLVITSKGVIVRQKVDAISTQGRSATGVLVQKVDIDNGDYISSVSTVPTLKDDDEE</sequence>
<accession>A0AAD3CMC8</accession>
<evidence type="ECO:0000256" key="3">
    <source>
        <dbReference type="ARBA" id="ARBA00012895"/>
    </source>
</evidence>
<dbReference type="InterPro" id="IPR006691">
    <property type="entry name" value="GyrA/parC_rep"/>
</dbReference>
<evidence type="ECO:0000256" key="2">
    <source>
        <dbReference type="ARBA" id="ARBA00008263"/>
    </source>
</evidence>
<dbReference type="InterPro" id="IPR035516">
    <property type="entry name" value="Gyrase/topoIV_suA_C"/>
</dbReference>
<dbReference type="NCBIfam" id="NF004044">
    <property type="entry name" value="PRK05561.1"/>
    <property type="match status" value="1"/>
</dbReference>
<dbReference type="CDD" id="cd00187">
    <property type="entry name" value="TOP4c"/>
    <property type="match status" value="1"/>
</dbReference>
<dbReference type="Pfam" id="PF00521">
    <property type="entry name" value="DNA_topoisoIV"/>
    <property type="match status" value="1"/>
</dbReference>
<gene>
    <name evidence="11" type="ORF">CTEN210_05117</name>
</gene>
<name>A0AAD3CMC8_9STRA</name>
<keyword evidence="9" id="KW-0732">Signal</keyword>
<evidence type="ECO:0000256" key="4">
    <source>
        <dbReference type="ARBA" id="ARBA00023029"/>
    </source>
</evidence>
<evidence type="ECO:0000259" key="10">
    <source>
        <dbReference type="PROSITE" id="PS52040"/>
    </source>
</evidence>
<dbReference type="EMBL" id="BLLK01000029">
    <property type="protein sequence ID" value="GFH48641.1"/>
    <property type="molecule type" value="Genomic_DNA"/>
</dbReference>
<evidence type="ECO:0000256" key="6">
    <source>
        <dbReference type="ARBA" id="ARBA00023235"/>
    </source>
</evidence>
<dbReference type="PANTHER" id="PTHR43493:SF5">
    <property type="entry name" value="DNA GYRASE SUBUNIT A, CHLOROPLASTIC_MITOCHONDRIAL"/>
    <property type="match status" value="1"/>
</dbReference>
<evidence type="ECO:0000256" key="1">
    <source>
        <dbReference type="ARBA" id="ARBA00000185"/>
    </source>
</evidence>
<dbReference type="GO" id="GO:0009330">
    <property type="term" value="C:DNA topoisomerase type II (double strand cut, ATP-hydrolyzing) complex"/>
    <property type="evidence" value="ECO:0007669"/>
    <property type="project" value="TreeGrafter"/>
</dbReference>
<dbReference type="SMART" id="SM00434">
    <property type="entry name" value="TOP4c"/>
    <property type="match status" value="1"/>
</dbReference>
<evidence type="ECO:0000256" key="8">
    <source>
        <dbReference type="PROSITE-ProRule" id="PRU01384"/>
    </source>
</evidence>
<evidence type="ECO:0000313" key="11">
    <source>
        <dbReference type="EMBL" id="GFH48641.1"/>
    </source>
</evidence>
<proteinExistence type="inferred from homology"/>
<protein>
    <recommendedName>
        <fullName evidence="3">DNA topoisomerase (ATP-hydrolyzing)</fullName>
        <ecNumber evidence="3">5.6.2.2</ecNumber>
    </recommendedName>
</protein>